<dbReference type="Proteomes" id="UP001553161">
    <property type="component" value="Unassembled WGS sequence"/>
</dbReference>
<name>A0ABV3L8Z3_9RHOB</name>
<protein>
    <submittedName>
        <fullName evidence="1">HprK-related kinase B</fullName>
    </submittedName>
</protein>
<reference evidence="1 2" key="1">
    <citation type="submission" date="2024-07" db="EMBL/GenBank/DDBJ databases">
        <authorList>
            <person name="Kang M."/>
        </authorList>
    </citation>
    <scope>NUCLEOTIDE SEQUENCE [LARGE SCALE GENOMIC DNA]</scope>
    <source>
        <strain evidence="1 2">DFM31</strain>
    </source>
</reference>
<dbReference type="Gene3D" id="3.40.50.300">
    <property type="entry name" value="P-loop containing nucleotide triphosphate hydrolases"/>
    <property type="match status" value="1"/>
</dbReference>
<keyword evidence="1" id="KW-0808">Transferase</keyword>
<organism evidence="1 2">
    <name type="scientific">Meridianimarinicoccus marinus</name>
    <dbReference type="NCBI Taxonomy" id="3231483"/>
    <lineage>
        <taxon>Bacteria</taxon>
        <taxon>Pseudomonadati</taxon>
        <taxon>Pseudomonadota</taxon>
        <taxon>Alphaproteobacteria</taxon>
        <taxon>Rhodobacterales</taxon>
        <taxon>Paracoccaceae</taxon>
        <taxon>Meridianimarinicoccus</taxon>
    </lineage>
</organism>
<dbReference type="InterPro" id="IPR027417">
    <property type="entry name" value="P-loop_NTPase"/>
</dbReference>
<evidence type="ECO:0000313" key="2">
    <source>
        <dbReference type="Proteomes" id="UP001553161"/>
    </source>
</evidence>
<sequence length="364" mass="39836">MTPLTNTAEVLDLLDRTPLTDVPPLCIAVGPWRLRLLCQPPLRDDLAEYFAETLAGDGPSDATVEVLEGQTLDPAPIWRDWRREAGKTGRKDATWDLTDGRLIHKRRTGMTFLQSPRALIAFGPCRANPQQIINFINTQILNHGQRAGWQMCHAAAVTNGPCGLAIAGLSGGGKSTSILRMLDIPGTAFVTNDRLLVRAADRGTKGLGIPKQPRINPGTILHNSRLHPLLSKARRAELAAMPPADLWALEEKHDLIVPRIYGPGRVRHDCALTDFWVLNWQHDSPAPATVRDVSLPDRPDLLAAIMKAPGPFYQDAQGRFRADTDSLDPAAYLAALDGVRVREVAGRVDFDTLYRAGVDFLAPG</sequence>
<proteinExistence type="predicted"/>
<dbReference type="EMBL" id="JBFBVU010000021">
    <property type="protein sequence ID" value="MEV8468027.1"/>
    <property type="molecule type" value="Genomic_DNA"/>
</dbReference>
<keyword evidence="1" id="KW-0418">Kinase</keyword>
<gene>
    <name evidence="1" type="ORF">AB0T83_14720</name>
</gene>
<comment type="caution">
    <text evidence="1">The sequence shown here is derived from an EMBL/GenBank/DDBJ whole genome shotgun (WGS) entry which is preliminary data.</text>
</comment>
<dbReference type="RefSeq" id="WP_366193982.1">
    <property type="nucleotide sequence ID" value="NZ_JBFBVU010000021.1"/>
</dbReference>
<dbReference type="NCBIfam" id="TIGR04355">
    <property type="entry name" value="HprK_rel_B"/>
    <property type="match status" value="1"/>
</dbReference>
<dbReference type="SUPFAM" id="SSF53795">
    <property type="entry name" value="PEP carboxykinase-like"/>
    <property type="match status" value="1"/>
</dbReference>
<dbReference type="InterPro" id="IPR027597">
    <property type="entry name" value="HprK-rel_B"/>
</dbReference>
<evidence type="ECO:0000313" key="1">
    <source>
        <dbReference type="EMBL" id="MEV8468027.1"/>
    </source>
</evidence>
<keyword evidence="2" id="KW-1185">Reference proteome</keyword>
<accession>A0ABV3L8Z3</accession>
<dbReference type="GO" id="GO:0016301">
    <property type="term" value="F:kinase activity"/>
    <property type="evidence" value="ECO:0007669"/>
    <property type="project" value="UniProtKB-KW"/>
</dbReference>